<sequence>MGDYESFTFSHDSSRDPNKAALDDHNITADTSTISAHAVEDKDETRSTHSTDLSAATFAKDVDETGNAASTTHEPVEGSERYIDLVNTNAIFIFVEDWC</sequence>
<organism evidence="2 3">
    <name type="scientific">Didymella pomorum</name>
    <dbReference type="NCBI Taxonomy" id="749634"/>
    <lineage>
        <taxon>Eukaryota</taxon>
        <taxon>Fungi</taxon>
        <taxon>Dikarya</taxon>
        <taxon>Ascomycota</taxon>
        <taxon>Pezizomycotina</taxon>
        <taxon>Dothideomycetes</taxon>
        <taxon>Pleosporomycetidae</taxon>
        <taxon>Pleosporales</taxon>
        <taxon>Pleosporineae</taxon>
        <taxon>Didymellaceae</taxon>
        <taxon>Didymella</taxon>
    </lineage>
</organism>
<name>A0A9W8ZQM1_9PLEO</name>
<feature type="compositionally biased region" description="Basic and acidic residues" evidence="1">
    <location>
        <begin position="38"/>
        <end position="49"/>
    </location>
</feature>
<evidence type="ECO:0000256" key="1">
    <source>
        <dbReference type="SAM" id="MobiDB-lite"/>
    </source>
</evidence>
<gene>
    <name evidence="2" type="ORF">N0V91_000094</name>
</gene>
<evidence type="ECO:0000313" key="3">
    <source>
        <dbReference type="Proteomes" id="UP001140510"/>
    </source>
</evidence>
<feature type="region of interest" description="Disordered" evidence="1">
    <location>
        <begin position="1"/>
        <end position="59"/>
    </location>
</feature>
<dbReference type="AlphaFoldDB" id="A0A9W8ZQM1"/>
<dbReference type="Proteomes" id="UP001140510">
    <property type="component" value="Unassembled WGS sequence"/>
</dbReference>
<evidence type="ECO:0000313" key="2">
    <source>
        <dbReference type="EMBL" id="KAJ4413120.1"/>
    </source>
</evidence>
<proteinExistence type="predicted"/>
<feature type="compositionally biased region" description="Basic and acidic residues" evidence="1">
    <location>
        <begin position="12"/>
        <end position="27"/>
    </location>
</feature>
<dbReference type="EMBL" id="JAPEVA010000001">
    <property type="protein sequence ID" value="KAJ4413120.1"/>
    <property type="molecule type" value="Genomic_DNA"/>
</dbReference>
<keyword evidence="3" id="KW-1185">Reference proteome</keyword>
<protein>
    <submittedName>
        <fullName evidence="2">Uncharacterized protein</fullName>
    </submittedName>
</protein>
<reference evidence="2" key="1">
    <citation type="submission" date="2022-10" db="EMBL/GenBank/DDBJ databases">
        <title>Tapping the CABI collections for fungal endophytes: first genome assemblies for Collariella, Neodidymelliopsis, Ascochyta clinopodiicola, Didymella pomorum, Didymosphaeria variabile, Neocosmospora piperis and Neocucurbitaria cava.</title>
        <authorList>
            <person name="Hill R."/>
        </authorList>
    </citation>
    <scope>NUCLEOTIDE SEQUENCE</scope>
    <source>
        <strain evidence="2">IMI 355091</strain>
    </source>
</reference>
<accession>A0A9W8ZQM1</accession>
<comment type="caution">
    <text evidence="2">The sequence shown here is derived from an EMBL/GenBank/DDBJ whole genome shotgun (WGS) entry which is preliminary data.</text>
</comment>